<feature type="transmembrane region" description="Helical" evidence="1">
    <location>
        <begin position="20"/>
        <end position="39"/>
    </location>
</feature>
<protein>
    <submittedName>
        <fullName evidence="2">Uncharacterized protein</fullName>
    </submittedName>
</protein>
<proteinExistence type="predicted"/>
<sequence length="138" mass="16051">MKDREVNFLNTFRTHPRRIFLVDALGALLSAILLFGVLAQFEHYFGMPRKVLYILSVLAFCLFGYSISCYQFIKTNRKPFLKVIIACNIVYSLISIGLIVEYFDKITELGFIYFVLELIVIGVIVFVEYRTLQKIQFS</sequence>
<organism evidence="2 3">
    <name type="scientific">Aquimarina algicola</name>
    <dbReference type="NCBI Taxonomy" id="2589995"/>
    <lineage>
        <taxon>Bacteria</taxon>
        <taxon>Pseudomonadati</taxon>
        <taxon>Bacteroidota</taxon>
        <taxon>Flavobacteriia</taxon>
        <taxon>Flavobacteriales</taxon>
        <taxon>Flavobacteriaceae</taxon>
        <taxon>Aquimarina</taxon>
    </lineage>
</organism>
<evidence type="ECO:0000313" key="2">
    <source>
        <dbReference type="EMBL" id="TPN88026.1"/>
    </source>
</evidence>
<name>A0A504JAP8_9FLAO</name>
<dbReference type="EMBL" id="VFWZ01000002">
    <property type="protein sequence ID" value="TPN88026.1"/>
    <property type="molecule type" value="Genomic_DNA"/>
</dbReference>
<evidence type="ECO:0000256" key="1">
    <source>
        <dbReference type="SAM" id="Phobius"/>
    </source>
</evidence>
<keyword evidence="1" id="KW-0812">Transmembrane</keyword>
<keyword evidence="1" id="KW-0472">Membrane</keyword>
<dbReference type="AlphaFoldDB" id="A0A504JAP8"/>
<feature type="transmembrane region" description="Helical" evidence="1">
    <location>
        <begin position="109"/>
        <end position="129"/>
    </location>
</feature>
<keyword evidence="3" id="KW-1185">Reference proteome</keyword>
<comment type="caution">
    <text evidence="2">The sequence shown here is derived from an EMBL/GenBank/DDBJ whole genome shotgun (WGS) entry which is preliminary data.</text>
</comment>
<accession>A0A504JAP8</accession>
<keyword evidence="1" id="KW-1133">Transmembrane helix</keyword>
<dbReference type="RefSeq" id="WP_140592665.1">
    <property type="nucleotide sequence ID" value="NZ_VFWZ01000002.1"/>
</dbReference>
<feature type="transmembrane region" description="Helical" evidence="1">
    <location>
        <begin position="51"/>
        <end position="73"/>
    </location>
</feature>
<feature type="transmembrane region" description="Helical" evidence="1">
    <location>
        <begin position="80"/>
        <end position="103"/>
    </location>
</feature>
<evidence type="ECO:0000313" key="3">
    <source>
        <dbReference type="Proteomes" id="UP000315540"/>
    </source>
</evidence>
<dbReference type="Proteomes" id="UP000315540">
    <property type="component" value="Unassembled WGS sequence"/>
</dbReference>
<gene>
    <name evidence="2" type="ORF">FHK87_10670</name>
</gene>
<dbReference type="OrthoDB" id="680984at2"/>
<reference evidence="2 3" key="1">
    <citation type="submission" date="2019-06" db="EMBL/GenBank/DDBJ databases">
        <authorList>
            <person name="Meng X."/>
        </authorList>
    </citation>
    <scope>NUCLEOTIDE SEQUENCE [LARGE SCALE GENOMIC DNA]</scope>
    <source>
        <strain evidence="2 3">M625</strain>
    </source>
</reference>